<dbReference type="SUPFAM" id="SSF56112">
    <property type="entry name" value="Protein kinase-like (PK-like)"/>
    <property type="match status" value="1"/>
</dbReference>
<dbReference type="SMART" id="SM00220">
    <property type="entry name" value="S_TKc"/>
    <property type="match status" value="1"/>
</dbReference>
<evidence type="ECO:0000256" key="2">
    <source>
        <dbReference type="ARBA" id="ARBA00022741"/>
    </source>
</evidence>
<keyword evidence="1" id="KW-0808">Transferase</keyword>
<evidence type="ECO:0000256" key="4">
    <source>
        <dbReference type="ARBA" id="ARBA00022840"/>
    </source>
</evidence>
<gene>
    <name evidence="6" type="ORF">C5167_048265</name>
</gene>
<dbReference type="Gene3D" id="1.10.510.10">
    <property type="entry name" value="Transferase(Phosphotransferase) domain 1"/>
    <property type="match status" value="2"/>
</dbReference>
<protein>
    <recommendedName>
        <fullName evidence="5">Protein kinase domain-containing protein</fullName>
    </recommendedName>
</protein>
<evidence type="ECO:0000256" key="1">
    <source>
        <dbReference type="ARBA" id="ARBA00022679"/>
    </source>
</evidence>
<organism evidence="6 7">
    <name type="scientific">Papaver somniferum</name>
    <name type="common">Opium poppy</name>
    <dbReference type="NCBI Taxonomy" id="3469"/>
    <lineage>
        <taxon>Eukaryota</taxon>
        <taxon>Viridiplantae</taxon>
        <taxon>Streptophyta</taxon>
        <taxon>Embryophyta</taxon>
        <taxon>Tracheophyta</taxon>
        <taxon>Spermatophyta</taxon>
        <taxon>Magnoliopsida</taxon>
        <taxon>Ranunculales</taxon>
        <taxon>Papaveraceae</taxon>
        <taxon>Papaveroideae</taxon>
        <taxon>Papaver</taxon>
    </lineage>
</organism>
<accession>A0A4Y7KLM8</accession>
<dbReference type="Proteomes" id="UP000316621">
    <property type="component" value="Chromosome 8"/>
</dbReference>
<evidence type="ECO:0000259" key="5">
    <source>
        <dbReference type="PROSITE" id="PS50011"/>
    </source>
</evidence>
<dbReference type="InterPro" id="IPR000719">
    <property type="entry name" value="Prot_kinase_dom"/>
</dbReference>
<dbReference type="PANTHER" id="PTHR43671">
    <property type="entry name" value="SERINE/THREONINE-PROTEIN KINASE NEK"/>
    <property type="match status" value="1"/>
</dbReference>
<evidence type="ECO:0000256" key="3">
    <source>
        <dbReference type="ARBA" id="ARBA00022777"/>
    </source>
</evidence>
<keyword evidence="3" id="KW-0418">Kinase</keyword>
<keyword evidence="7" id="KW-1185">Reference proteome</keyword>
<keyword evidence="4" id="KW-0067">ATP-binding</keyword>
<evidence type="ECO:0000313" key="6">
    <source>
        <dbReference type="EMBL" id="RZC72785.1"/>
    </source>
</evidence>
<dbReference type="EMBL" id="CM010722">
    <property type="protein sequence ID" value="RZC72785.1"/>
    <property type="molecule type" value="Genomic_DNA"/>
</dbReference>
<dbReference type="PROSITE" id="PS50011">
    <property type="entry name" value="PROTEIN_KINASE_DOM"/>
    <property type="match status" value="1"/>
</dbReference>
<reference evidence="6 7" key="1">
    <citation type="journal article" date="2018" name="Science">
        <title>The opium poppy genome and morphinan production.</title>
        <authorList>
            <person name="Guo L."/>
            <person name="Winzer T."/>
            <person name="Yang X."/>
            <person name="Li Y."/>
            <person name="Ning Z."/>
            <person name="He Z."/>
            <person name="Teodor R."/>
            <person name="Lu Y."/>
            <person name="Bowser T.A."/>
            <person name="Graham I.A."/>
            <person name="Ye K."/>
        </authorList>
    </citation>
    <scope>NUCLEOTIDE SEQUENCE [LARGE SCALE GENOMIC DNA]</scope>
    <source>
        <strain evidence="7">cv. HN1</strain>
        <tissue evidence="6">Leaves</tissue>
    </source>
</reference>
<evidence type="ECO:0000313" key="7">
    <source>
        <dbReference type="Proteomes" id="UP000316621"/>
    </source>
</evidence>
<dbReference type="Gramene" id="RZC72785">
    <property type="protein sequence ID" value="RZC72785"/>
    <property type="gene ID" value="C5167_048265"/>
</dbReference>
<keyword evidence="2" id="KW-0547">Nucleotide-binding</keyword>
<dbReference type="PANTHER" id="PTHR43671:SF93">
    <property type="entry name" value="SERINE_THREONINE-PROTEIN KINASE NEK4"/>
    <property type="match status" value="1"/>
</dbReference>
<dbReference type="InterPro" id="IPR050660">
    <property type="entry name" value="NEK_Ser/Thr_kinase"/>
</dbReference>
<proteinExistence type="predicted"/>
<sequence>MVGNTRTTKYAQVKLRSKPLWRINTIISSTINNIIFSRFLSLSLSLPKTRNLPTEEVLGEVVRNRSNKKDSWQGWYVCIIIGYCEGGDMGEAIKRANGVHFSEEKLCKWLVQLLMDLYYLHRNHVVHRDVKVVGTPSYMCPELLADIPYGSKSDIWSLGTGRSSPKQKQ</sequence>
<dbReference type="GO" id="GO:0005524">
    <property type="term" value="F:ATP binding"/>
    <property type="evidence" value="ECO:0007669"/>
    <property type="project" value="UniProtKB-KW"/>
</dbReference>
<dbReference type="Pfam" id="PF00069">
    <property type="entry name" value="Pkinase"/>
    <property type="match status" value="1"/>
</dbReference>
<name>A0A4Y7KLM8_PAPSO</name>
<dbReference type="AlphaFoldDB" id="A0A4Y7KLM8"/>
<dbReference type="InterPro" id="IPR011009">
    <property type="entry name" value="Kinase-like_dom_sf"/>
</dbReference>
<feature type="domain" description="Protein kinase" evidence="5">
    <location>
        <begin position="1"/>
        <end position="169"/>
    </location>
</feature>
<dbReference type="GO" id="GO:0004674">
    <property type="term" value="F:protein serine/threonine kinase activity"/>
    <property type="evidence" value="ECO:0007669"/>
    <property type="project" value="TreeGrafter"/>
</dbReference>